<dbReference type="Pfam" id="PF08625">
    <property type="entry name" value="Utp13"/>
    <property type="match status" value="1"/>
</dbReference>
<evidence type="ECO:0000259" key="7">
    <source>
        <dbReference type="Pfam" id="PF08625"/>
    </source>
</evidence>
<feature type="domain" description="ABC1 atypical kinase-like" evidence="6">
    <location>
        <begin position="155"/>
        <end position="405"/>
    </location>
</feature>
<dbReference type="InterPro" id="IPR004147">
    <property type="entry name" value="ABC1_dom"/>
</dbReference>
<comment type="subcellular location">
    <subcellularLocation>
        <location evidence="1">Nucleus</location>
        <location evidence="1">Nucleolus</location>
    </subcellularLocation>
</comment>
<dbReference type="GO" id="GO:0000480">
    <property type="term" value="P:endonucleolytic cleavage in 5'-ETS of tricistronic rRNA transcript (SSU-rRNA, 5.8S rRNA, LSU-rRNA)"/>
    <property type="evidence" value="ECO:0007669"/>
    <property type="project" value="TreeGrafter"/>
</dbReference>
<dbReference type="PROSITE" id="PS00678">
    <property type="entry name" value="WD_REPEATS_1"/>
    <property type="match status" value="1"/>
</dbReference>
<dbReference type="SUPFAM" id="SSF50998">
    <property type="entry name" value="Quinoprotein alcohol dehydrogenase-like"/>
    <property type="match status" value="1"/>
</dbReference>
<evidence type="ECO:0000256" key="2">
    <source>
        <dbReference type="ARBA" id="ARBA00022574"/>
    </source>
</evidence>
<name>A0A2V1ACD4_9ASCO</name>
<keyword evidence="9" id="KW-1185">Reference proteome</keyword>
<feature type="repeat" description="WD" evidence="5">
    <location>
        <begin position="1099"/>
        <end position="1140"/>
    </location>
</feature>
<evidence type="ECO:0000256" key="5">
    <source>
        <dbReference type="PROSITE-ProRule" id="PRU00221"/>
    </source>
</evidence>
<evidence type="ECO:0000313" key="9">
    <source>
        <dbReference type="Proteomes" id="UP000244406"/>
    </source>
</evidence>
<gene>
    <name evidence="8" type="ORF">CXQ87_003053</name>
</gene>
<dbReference type="GO" id="GO:0032040">
    <property type="term" value="C:small-subunit processome"/>
    <property type="evidence" value="ECO:0007669"/>
    <property type="project" value="InterPro"/>
</dbReference>
<comment type="caution">
    <text evidence="8">The sequence shown here is derived from an EMBL/GenBank/DDBJ whole genome shotgun (WGS) entry which is preliminary data.</text>
</comment>
<proteinExistence type="predicted"/>
<dbReference type="SMART" id="SM00320">
    <property type="entry name" value="WD40"/>
    <property type="match status" value="11"/>
</dbReference>
<evidence type="ECO:0000256" key="1">
    <source>
        <dbReference type="ARBA" id="ARBA00004604"/>
    </source>
</evidence>
<feature type="repeat" description="WD" evidence="5">
    <location>
        <begin position="731"/>
        <end position="772"/>
    </location>
</feature>
<dbReference type="InterPro" id="IPR015943">
    <property type="entry name" value="WD40/YVTN_repeat-like_dom_sf"/>
</dbReference>
<dbReference type="InterPro" id="IPR013934">
    <property type="entry name" value="Utp13_C"/>
</dbReference>
<organism evidence="8 9">
    <name type="scientific">Candidozyma duobushaemuli</name>
    <dbReference type="NCBI Taxonomy" id="1231522"/>
    <lineage>
        <taxon>Eukaryota</taxon>
        <taxon>Fungi</taxon>
        <taxon>Dikarya</taxon>
        <taxon>Ascomycota</taxon>
        <taxon>Saccharomycotina</taxon>
        <taxon>Pichiomycetes</taxon>
        <taxon>Metschnikowiaceae</taxon>
        <taxon>Candidozyma</taxon>
    </lineage>
</organism>
<dbReference type="InterPro" id="IPR036322">
    <property type="entry name" value="WD40_repeat_dom_sf"/>
</dbReference>
<dbReference type="Pfam" id="PF03109">
    <property type="entry name" value="ABC1"/>
    <property type="match status" value="1"/>
</dbReference>
<dbReference type="CDD" id="cd13969">
    <property type="entry name" value="ADCK1-like"/>
    <property type="match status" value="1"/>
</dbReference>
<feature type="repeat" description="WD" evidence="5">
    <location>
        <begin position="1057"/>
        <end position="1098"/>
    </location>
</feature>
<dbReference type="PROSITE" id="PS50294">
    <property type="entry name" value="WD_REPEATS_REGION"/>
    <property type="match status" value="5"/>
</dbReference>
<evidence type="ECO:0000313" key="8">
    <source>
        <dbReference type="EMBL" id="PVH15216.1"/>
    </source>
</evidence>
<feature type="repeat" description="WD" evidence="5">
    <location>
        <begin position="1015"/>
        <end position="1056"/>
    </location>
</feature>
<dbReference type="VEuPathDB" id="FungiDB:CXQ87_003053"/>
<evidence type="ECO:0000256" key="3">
    <source>
        <dbReference type="ARBA" id="ARBA00022737"/>
    </source>
</evidence>
<evidence type="ECO:0000256" key="4">
    <source>
        <dbReference type="ARBA" id="ARBA00023242"/>
    </source>
</evidence>
<evidence type="ECO:0000259" key="6">
    <source>
        <dbReference type="Pfam" id="PF03109"/>
    </source>
</evidence>
<keyword evidence="4" id="KW-0539">Nucleus</keyword>
<dbReference type="InterPro" id="IPR045307">
    <property type="entry name" value="ADCK1_dom"/>
</dbReference>
<dbReference type="InterPro" id="IPR019775">
    <property type="entry name" value="WD40_repeat_CS"/>
</dbReference>
<dbReference type="PANTHER" id="PTHR19854:SF15">
    <property type="entry name" value="TRANSDUCIN BETA-LIKE PROTEIN 3"/>
    <property type="match status" value="1"/>
</dbReference>
<feature type="repeat" description="WD" evidence="5">
    <location>
        <begin position="602"/>
        <end position="643"/>
    </location>
</feature>
<dbReference type="SUPFAM" id="SSF56112">
    <property type="entry name" value="Protein kinase-like (PK-like)"/>
    <property type="match status" value="1"/>
</dbReference>
<feature type="repeat" description="WD" evidence="5">
    <location>
        <begin position="1141"/>
        <end position="1182"/>
    </location>
</feature>
<dbReference type="GO" id="GO:0030686">
    <property type="term" value="C:90S preribosome"/>
    <property type="evidence" value="ECO:0007669"/>
    <property type="project" value="TreeGrafter"/>
</dbReference>
<dbReference type="InterPro" id="IPR001680">
    <property type="entry name" value="WD40_rpt"/>
</dbReference>
<dbReference type="InterPro" id="IPR011009">
    <property type="entry name" value="Kinase-like_dom_sf"/>
</dbReference>
<dbReference type="RefSeq" id="XP_025336156.1">
    <property type="nucleotide sequence ID" value="XM_025481538.1"/>
</dbReference>
<keyword evidence="2 5" id="KW-0853">WD repeat</keyword>
<feature type="repeat" description="WD" evidence="5">
    <location>
        <begin position="917"/>
        <end position="948"/>
    </location>
</feature>
<dbReference type="GeneID" id="37003053"/>
<dbReference type="GO" id="GO:0000472">
    <property type="term" value="P:endonucleolytic cleavage to generate mature 5'-end of SSU-rRNA from (SSU-rRNA, 5.8S rRNA, LSU-rRNA)"/>
    <property type="evidence" value="ECO:0007669"/>
    <property type="project" value="TreeGrafter"/>
</dbReference>
<dbReference type="Proteomes" id="UP000244406">
    <property type="component" value="Unassembled WGS sequence"/>
</dbReference>
<dbReference type="Gene3D" id="2.130.10.10">
    <property type="entry name" value="YVTN repeat-like/Quinoprotein amine dehydrogenase"/>
    <property type="match status" value="4"/>
</dbReference>
<sequence>MTSNNSINYFYIMLGLRGCHGIYRQGALRHTRRIAFSRSFQRTYATGSKAKTPKSFKIIAAATGASVLVYGIDEYFYSSLLQRSARAVYVLLWIAYQYGVNAKKYEKIDDLHEEASEKLLQMLSANKGLYIKLGQAIANNGTVFPLAYQKRFINLYDAAPEDPWAEIDRTLRRQLGENYEKDIFEQFDRKPMASASIAQVHKAKLKKEQQEVAVKVQHPYIAKQINVDLAIYRAMSWVYSKIFDLPLTFFTQYVSDQLVKESDFRHESANAAKLSGLLAQDPAMDSLNIYIPKNYDDYTRGSILVTEWIDGISLADKQKLIDAKLDITTMMKQYVQIFGRQVFNYGFCHSDPHPGNLMARIHNGKQELVILDHGLYVTLPDKFRKEYCTIWESLFLYDKRKMEEIAHSWGIGDPQILTTMVQLKPPPKDFIARNTSSYDLIKSFLGDETKFPLQMLFLSRSMRMMQNLNQTMGSPVNRINLFTNCALKTLAEERTFSLRHPGPWIQLLKVKVSLFLSDVIFWLFRIRQIVTGDRYGGRGEGIEDYIDQYMRDTANIRAKDIEPFYVGATAAAFSSDGSIVATPLNEDVVVTDLNRNITLHTLEGDGELVTALAITPDGAHLAVISQSQQLRVYNVESGEITKQTKLSAPVYIATADETSSLFAFGSTDGVVTVWDVEGGYVTHSLKGHGTIICSLCFYGELHSSKWMLASGDTMGTSKVWDLVKRKCISTHQEHSGAVRGLAFSPDGSQFITGGRDAVVVFYNTDNLRKVVNTVTVRHQVECCGFTQLPSGEDVFYTAGSENQVKLWDIASGKPLGGSPKPLETSEELMAIEVVHTNENTRLWMVVSDQTMVEMSLEDMYVENGAAVIPITRRVAGNHGIIADLRYAGPNMELVAMATNAPALRVVDLSAPLDVHLLEGHTDLLNCIDVSEDGKWILTGSKDNSARLWAWSDEAESFSSYAVFTGHAGAVTGCALPKSINIIPAFIITASSDLTVKKWRVPKEAGSTMKTSEYTRRAHDKDINCVAVAPNDELFATASFDKLGKVWDLESGETVGVLKGHKRGLWDISFCQYDKLITTASGDKTARVWSLVDYTCTKTLEGHTNAVQRSRFINKSKQIVTTGADGLVKLWDVKESECVATLDNHSNRIWAADIKEDGLQMVTADADGHMSLWRDRTDEFLLEQEQQQKERVEQEQQLSNYINRSDWSNAFLLALTLEHSMRLYNVVKAAIGANQDPESAVGSKELEETMRTLQGEQMEALLKRVRDWNINFKQFEIAQKVLAVIVAQLDMDNGAIRKIVEQVIPYNERHYQRLDELVEQTYVLDYVVQEMEKV</sequence>
<reference evidence="8 9" key="1">
    <citation type="submission" date="2017-12" db="EMBL/GenBank/DDBJ databases">
        <title>Genome Sequence of the Amphotericin B-resistant Candida duobushaemulonii strain, B09383.</title>
        <authorList>
            <person name="Chow N.A."/>
            <person name="Gade L."/>
            <person name="Batra D."/>
            <person name="Rowe L.A."/>
            <person name="Loparev V.N."/>
            <person name="Litvintseva A.P."/>
        </authorList>
    </citation>
    <scope>NUCLEOTIDE SEQUENCE [LARGE SCALE GENOMIC DNA]</scope>
    <source>
        <strain evidence="8 9">B09383</strain>
    </source>
</reference>
<dbReference type="PANTHER" id="PTHR19854">
    <property type="entry name" value="TRANSDUCIN BETA-LIKE 3"/>
    <property type="match status" value="1"/>
</dbReference>
<dbReference type="SUPFAM" id="SSF50978">
    <property type="entry name" value="WD40 repeat-like"/>
    <property type="match status" value="1"/>
</dbReference>
<protein>
    <submittedName>
        <fullName evidence="8">Uncharacterized protein</fullName>
    </submittedName>
</protein>
<dbReference type="PROSITE" id="PS50082">
    <property type="entry name" value="WD_REPEATS_2"/>
    <property type="match status" value="7"/>
</dbReference>
<accession>A0A2V1ACD4</accession>
<dbReference type="CDD" id="cd00200">
    <property type="entry name" value="WD40"/>
    <property type="match status" value="1"/>
</dbReference>
<keyword evidence="3" id="KW-0677">Repeat</keyword>
<feature type="domain" description="U3 small nucleolar RNA-associated protein 13 C-terminal" evidence="7">
    <location>
        <begin position="1194"/>
        <end position="1330"/>
    </location>
</feature>
<dbReference type="InterPro" id="IPR011047">
    <property type="entry name" value="Quinoprotein_ADH-like_sf"/>
</dbReference>
<dbReference type="GO" id="GO:0034511">
    <property type="term" value="F:U3 snoRNA binding"/>
    <property type="evidence" value="ECO:0007669"/>
    <property type="project" value="TreeGrafter"/>
</dbReference>
<dbReference type="EMBL" id="PKFP01000003">
    <property type="protein sequence ID" value="PVH15216.1"/>
    <property type="molecule type" value="Genomic_DNA"/>
</dbReference>
<dbReference type="Pfam" id="PF00400">
    <property type="entry name" value="WD40"/>
    <property type="match status" value="6"/>
</dbReference>